<evidence type="ECO:0000313" key="3">
    <source>
        <dbReference type="Proteomes" id="UP001152797"/>
    </source>
</evidence>
<protein>
    <submittedName>
        <fullName evidence="2">Small ribosomal subunit protein eS1</fullName>
    </submittedName>
</protein>
<keyword evidence="3" id="KW-1185">Reference proteome</keyword>
<reference evidence="2 3" key="2">
    <citation type="submission" date="2024-05" db="EMBL/GenBank/DDBJ databases">
        <authorList>
            <person name="Chen Y."/>
            <person name="Shah S."/>
            <person name="Dougan E. K."/>
            <person name="Thang M."/>
            <person name="Chan C."/>
        </authorList>
    </citation>
    <scope>NUCLEOTIDE SEQUENCE [LARGE SCALE GENOMIC DNA]</scope>
</reference>
<dbReference type="Proteomes" id="UP001152797">
    <property type="component" value="Unassembled WGS sequence"/>
</dbReference>
<reference evidence="1" key="1">
    <citation type="submission" date="2022-10" db="EMBL/GenBank/DDBJ databases">
        <authorList>
            <person name="Chen Y."/>
            <person name="Dougan E. K."/>
            <person name="Chan C."/>
            <person name="Rhodes N."/>
            <person name="Thang M."/>
        </authorList>
    </citation>
    <scope>NUCLEOTIDE SEQUENCE</scope>
</reference>
<organism evidence="1">
    <name type="scientific">Cladocopium goreaui</name>
    <dbReference type="NCBI Taxonomy" id="2562237"/>
    <lineage>
        <taxon>Eukaryota</taxon>
        <taxon>Sar</taxon>
        <taxon>Alveolata</taxon>
        <taxon>Dinophyceae</taxon>
        <taxon>Suessiales</taxon>
        <taxon>Symbiodiniaceae</taxon>
        <taxon>Cladocopium</taxon>
    </lineage>
</organism>
<dbReference type="EMBL" id="CAMXCT020002206">
    <property type="protein sequence ID" value="CAL1149793.1"/>
    <property type="molecule type" value="Genomic_DNA"/>
</dbReference>
<sequence>MGPMDLSKWAFLEDDDDEGQACFAEASELREQANALAHHAHGKEPSERQKSLREAVSMYCRAVELLKTSRLPASAPARELGLHCRLNAACLALEAASIPTPGAQGQKQAQQAEKTSERLALEALELDPKNPHAALLLARLSADQRAAWLALAKSWASERQDQ</sequence>
<gene>
    <name evidence="1" type="ORF">C1SCF055_LOCUS22899</name>
</gene>
<evidence type="ECO:0000313" key="2">
    <source>
        <dbReference type="EMBL" id="CAL4783730.1"/>
    </source>
</evidence>
<dbReference type="EMBL" id="CAMXCT030002206">
    <property type="protein sequence ID" value="CAL4783730.1"/>
    <property type="molecule type" value="Genomic_DNA"/>
</dbReference>
<dbReference type="EMBL" id="CAMXCT010002206">
    <property type="protein sequence ID" value="CAI3996418.1"/>
    <property type="molecule type" value="Genomic_DNA"/>
</dbReference>
<dbReference type="AlphaFoldDB" id="A0A9P1CSB1"/>
<comment type="caution">
    <text evidence="1">The sequence shown here is derived from an EMBL/GenBank/DDBJ whole genome shotgun (WGS) entry which is preliminary data.</text>
</comment>
<proteinExistence type="predicted"/>
<accession>A0A9P1CSB1</accession>
<feature type="non-terminal residue" evidence="1">
    <location>
        <position position="1"/>
    </location>
</feature>
<evidence type="ECO:0000313" key="1">
    <source>
        <dbReference type="EMBL" id="CAI3996418.1"/>
    </source>
</evidence>
<dbReference type="OrthoDB" id="192887at2759"/>
<name>A0A9P1CSB1_9DINO</name>